<feature type="region of interest" description="Disordered" evidence="1">
    <location>
        <begin position="133"/>
        <end position="167"/>
    </location>
</feature>
<proteinExistence type="predicted"/>
<evidence type="ECO:0000313" key="2">
    <source>
        <dbReference type="EMBL" id="CAD8375323.1"/>
    </source>
</evidence>
<feature type="compositionally biased region" description="Basic and acidic residues" evidence="1">
    <location>
        <begin position="133"/>
        <end position="146"/>
    </location>
</feature>
<reference evidence="2" key="1">
    <citation type="submission" date="2021-01" db="EMBL/GenBank/DDBJ databases">
        <authorList>
            <person name="Corre E."/>
            <person name="Pelletier E."/>
            <person name="Niang G."/>
            <person name="Scheremetjew M."/>
            <person name="Finn R."/>
            <person name="Kale V."/>
            <person name="Holt S."/>
            <person name="Cochrane G."/>
            <person name="Meng A."/>
            <person name="Brown T."/>
            <person name="Cohen L."/>
        </authorList>
    </citation>
    <scope>NUCLEOTIDE SEQUENCE</scope>
    <source>
        <strain evidence="2">CCMP3303</strain>
    </source>
</reference>
<organism evidence="2">
    <name type="scientific">Minutocellus polymorphus</name>
    <dbReference type="NCBI Taxonomy" id="265543"/>
    <lineage>
        <taxon>Eukaryota</taxon>
        <taxon>Sar</taxon>
        <taxon>Stramenopiles</taxon>
        <taxon>Ochrophyta</taxon>
        <taxon>Bacillariophyta</taxon>
        <taxon>Mediophyceae</taxon>
        <taxon>Cymatosirophycidae</taxon>
        <taxon>Cymatosirales</taxon>
        <taxon>Cymatosiraceae</taxon>
        <taxon>Minutocellus</taxon>
    </lineage>
</organism>
<dbReference type="AlphaFoldDB" id="A0A7S0AVI2"/>
<accession>A0A7S0AVI2</accession>
<dbReference type="EMBL" id="HBEJ01014365">
    <property type="protein sequence ID" value="CAD8375323.1"/>
    <property type="molecule type" value="Transcribed_RNA"/>
</dbReference>
<dbReference type="Pfam" id="PF10718">
    <property type="entry name" value="Ycf34"/>
    <property type="match status" value="1"/>
</dbReference>
<dbReference type="InterPro" id="IPR019656">
    <property type="entry name" value="Uncharacterised_Ycf34"/>
</dbReference>
<evidence type="ECO:0000256" key="1">
    <source>
        <dbReference type="SAM" id="MobiDB-lite"/>
    </source>
</evidence>
<protein>
    <submittedName>
        <fullName evidence="2">Uncharacterized protein</fullName>
    </submittedName>
</protein>
<sequence>MTNLRRSRAVIPTVAALASIICSQNHDADAFCLSSFVSSSKQAPYVALPTRQRTCTPLSSSSSSALAMCICIDCSRVTSCQGYHFVETQHGQPHMDSDPQFDPQNGSPTIHVNYRTVPTDRAESEFERMVREHKAEERRAEERAAEGGDAGRTCEVDEETGLPLHGEERYDLSPVTTVEYDVVECADYVEDMGAWVRNMPEEIRTANPNFVPT</sequence>
<gene>
    <name evidence="2" type="ORF">MPOL1434_LOCUS8430</name>
</gene>
<name>A0A7S0AVI2_9STRA</name>